<name>A0A9X0MK84_BACCE</name>
<sequence>MEEREDLIIKVTFFKERGKYYTHGKVNIGKARLWQGDDSFKQAIVDNQNIVSDSWIGNMHVVTEDLPEYDSDPNYREFSSALILAHEFRGMKRIVKPKE</sequence>
<protein>
    <submittedName>
        <fullName evidence="1">Uncharacterized protein</fullName>
    </submittedName>
</protein>
<reference evidence="1 2" key="1">
    <citation type="submission" date="2015-12" db="EMBL/GenBank/DDBJ databases">
        <title>Bacillus cereus Group isolate.</title>
        <authorList>
            <person name="Kovac J."/>
        </authorList>
    </citation>
    <scope>NUCLEOTIDE SEQUENCE [LARGE SCALE GENOMIC DNA]</scope>
    <source>
        <strain evidence="1 2">FSL K6-0073</strain>
    </source>
</reference>
<organism evidence="1 2">
    <name type="scientific">Bacillus cereus</name>
    <dbReference type="NCBI Taxonomy" id="1396"/>
    <lineage>
        <taxon>Bacteria</taxon>
        <taxon>Bacillati</taxon>
        <taxon>Bacillota</taxon>
        <taxon>Bacilli</taxon>
        <taxon>Bacillales</taxon>
        <taxon>Bacillaceae</taxon>
        <taxon>Bacillus</taxon>
        <taxon>Bacillus cereus group</taxon>
    </lineage>
</organism>
<dbReference type="AlphaFoldDB" id="A0A9X0MK84"/>
<dbReference type="Proteomes" id="UP000075476">
    <property type="component" value="Unassembled WGS sequence"/>
</dbReference>
<evidence type="ECO:0000313" key="1">
    <source>
        <dbReference type="EMBL" id="KXY51331.1"/>
    </source>
</evidence>
<dbReference type="EMBL" id="LOMO01000001">
    <property type="protein sequence ID" value="KXY51331.1"/>
    <property type="molecule type" value="Genomic_DNA"/>
</dbReference>
<accession>A0A9X0MK84</accession>
<gene>
    <name evidence="1" type="ORF">AT268_33160</name>
</gene>
<evidence type="ECO:0000313" key="2">
    <source>
        <dbReference type="Proteomes" id="UP000075476"/>
    </source>
</evidence>
<dbReference type="RefSeq" id="WP_061662666.1">
    <property type="nucleotide sequence ID" value="NZ_LOMO01000001.1"/>
</dbReference>
<comment type="caution">
    <text evidence="1">The sequence shown here is derived from an EMBL/GenBank/DDBJ whole genome shotgun (WGS) entry which is preliminary data.</text>
</comment>
<proteinExistence type="predicted"/>